<name>A0A060NMH7_9BURK</name>
<dbReference type="InterPro" id="IPR022488">
    <property type="entry name" value="PPK2-related"/>
</dbReference>
<dbReference type="STRING" id="1458426.SMCB_0357"/>
<dbReference type="Gene3D" id="3.40.50.300">
    <property type="entry name" value="P-loop containing nucleotide triphosphate hydrolases"/>
    <property type="match status" value="2"/>
</dbReference>
<dbReference type="HOGENOM" id="CLU_033786_1_2_4"/>
<dbReference type="AlphaFoldDB" id="A0A060NMH7"/>
<dbReference type="Proteomes" id="UP000066014">
    <property type="component" value="Chromosome"/>
</dbReference>
<dbReference type="EMBL" id="AP014569">
    <property type="protein sequence ID" value="BAO82585.1"/>
    <property type="molecule type" value="Genomic_DNA"/>
</dbReference>
<dbReference type="NCBIfam" id="TIGR03708">
    <property type="entry name" value="poly_P_AMP_trns"/>
    <property type="match status" value="1"/>
</dbReference>
<dbReference type="PANTHER" id="PTHR34383">
    <property type="entry name" value="POLYPHOSPHATE:AMP PHOSPHOTRANSFERASE-RELATED"/>
    <property type="match status" value="1"/>
</dbReference>
<protein>
    <submittedName>
        <fullName evidence="2">Uncharacterized conserved protein</fullName>
    </submittedName>
</protein>
<evidence type="ECO:0000259" key="1">
    <source>
        <dbReference type="Pfam" id="PF03976"/>
    </source>
</evidence>
<dbReference type="RefSeq" id="WP_045534613.1">
    <property type="nucleotide sequence ID" value="NZ_AP014569.1"/>
</dbReference>
<reference evidence="2 3" key="1">
    <citation type="journal article" date="2014" name="Nat. Commun.">
        <title>Physiological and genomic features of highly alkaliphilic hydrogen-utilizing Betaproteobacteria from a continental serpentinizing site.</title>
        <authorList>
            <person name="Suzuki S."/>
            <person name="Kuenen J.G."/>
            <person name="Schipper K."/>
            <person name="van der Velde S."/>
            <person name="Ishii S."/>
            <person name="Wu A."/>
            <person name="Sorokin D.Y."/>
            <person name="Tenney A."/>
            <person name="Meng X.Y."/>
            <person name="Morrill P.L."/>
            <person name="Kamagata Y."/>
            <person name="Muyzer G."/>
            <person name="Nealson K.H."/>
        </authorList>
    </citation>
    <scope>NUCLEOTIDE SEQUENCE [LARGE SCALE GENOMIC DNA]</scope>
    <source>
        <strain evidence="2 3">B1</strain>
    </source>
</reference>
<dbReference type="GO" id="GO:0043751">
    <property type="term" value="F:polyphosphate:AMP phosphotransferase activity"/>
    <property type="evidence" value="ECO:0007669"/>
    <property type="project" value="InterPro"/>
</dbReference>
<dbReference type="Pfam" id="PF03976">
    <property type="entry name" value="PPK2"/>
    <property type="match status" value="2"/>
</dbReference>
<dbReference type="InterPro" id="IPR027417">
    <property type="entry name" value="P-loop_NTPase"/>
</dbReference>
<gene>
    <name evidence="2" type="ORF">SMCB_0357</name>
</gene>
<accession>A0A060NMH7</accession>
<dbReference type="OrthoDB" id="9775224at2"/>
<dbReference type="SUPFAM" id="SSF52540">
    <property type="entry name" value="P-loop containing nucleoside triphosphate hydrolases"/>
    <property type="match status" value="2"/>
</dbReference>
<dbReference type="InterPro" id="IPR022489">
    <property type="entry name" value="PolyP_AMP_Tfrase"/>
</dbReference>
<dbReference type="KEGG" id="cbab:SMCB_0357"/>
<dbReference type="GO" id="GO:0006797">
    <property type="term" value="P:polyphosphate metabolic process"/>
    <property type="evidence" value="ECO:0007669"/>
    <property type="project" value="InterPro"/>
</dbReference>
<sequence length="505" mass="58805">MFESAEIGHRVEKERWKQESARLRQALLQAQYRLLHEAHTAVLILVNGVDGGGRGETVNTLNEWMDPRHIRTEAFGPLTPEDRKHPEMWRFWQVLPPKGRIGIFFGSWYTDPVYSYARGGEPHDRFVQRLERIRQFERMLVAEGVVLVKLWFHLSKKTAKERLKALQSDPKTAWRVTPQEKDNLRHYDRFIEVSDEALRKTSIGEASWLVIDGSDPAYRTLSAAQHLLQVMQAALARPVAAGEATPALAAADRVLQQPPFLALDQRSLLKAQDYSRSLKRSVYEDELEQWQGKLALLSRDARMQKRALALVFEGMDAAGKGSTIRRVTQALDARFYRVVPVAAPNENERAQPYLWRFWRYIPALGRAVIFDRSWYGRVLVERVEGLCAPADWLRAYGEINEYEEELSDAGVVIVKFWLAITPEEQLRRFREREQTLYKNFKITPDDWRNREKWPQYERAVEEMIDRTSTQVAPWHIVASDNKHWSRIEVLRHLCQRLEAALERVA</sequence>
<dbReference type="PANTHER" id="PTHR34383:SF3">
    <property type="entry name" value="POLYPHOSPHATE:AMP PHOSPHOTRANSFERASE"/>
    <property type="match status" value="1"/>
</dbReference>
<organism evidence="2 3">
    <name type="scientific">Serpentinimonas maccroryi</name>
    <dbReference type="NCBI Taxonomy" id="1458426"/>
    <lineage>
        <taxon>Bacteria</taxon>
        <taxon>Pseudomonadati</taxon>
        <taxon>Pseudomonadota</taxon>
        <taxon>Betaproteobacteria</taxon>
        <taxon>Burkholderiales</taxon>
        <taxon>Comamonadaceae</taxon>
        <taxon>Serpentinimonas</taxon>
    </lineage>
</organism>
<feature type="domain" description="Polyphosphate kinase-2-related" evidence="1">
    <location>
        <begin position="11"/>
        <end position="234"/>
    </location>
</feature>
<proteinExistence type="predicted"/>
<feature type="domain" description="Polyphosphate kinase-2-related" evidence="1">
    <location>
        <begin position="278"/>
        <end position="500"/>
    </location>
</feature>
<evidence type="ECO:0000313" key="3">
    <source>
        <dbReference type="Proteomes" id="UP000066014"/>
    </source>
</evidence>
<keyword evidence="3" id="KW-1185">Reference proteome</keyword>
<evidence type="ECO:0000313" key="2">
    <source>
        <dbReference type="EMBL" id="BAO82585.1"/>
    </source>
</evidence>